<evidence type="ECO:0000256" key="3">
    <source>
        <dbReference type="ARBA" id="ARBA00022741"/>
    </source>
</evidence>
<evidence type="ECO:0000259" key="7">
    <source>
        <dbReference type="Pfam" id="PF00294"/>
    </source>
</evidence>
<reference evidence="9 10" key="1">
    <citation type="submission" date="2020-12" db="EMBL/GenBank/DDBJ databases">
        <title>FDA dAtabase for Regulatory Grade micrObial Sequences (FDA-ARGOS): Supporting development and validation of Infectious Disease Dx tests.</title>
        <authorList>
            <person name="Sproer C."/>
            <person name="Gronow S."/>
            <person name="Severitt S."/>
            <person name="Schroder I."/>
            <person name="Tallon L."/>
            <person name="Sadzewicz L."/>
            <person name="Zhao X."/>
            <person name="Boylan J."/>
            <person name="Ott S."/>
            <person name="Bowen H."/>
            <person name="Vavikolanu K."/>
            <person name="Mehta A."/>
            <person name="Aluvathingal J."/>
            <person name="Nadendla S."/>
            <person name="Lowell S."/>
            <person name="Myers T."/>
            <person name="Yan Y."/>
            <person name="Sichtig H."/>
        </authorList>
    </citation>
    <scope>NUCLEOTIDE SEQUENCE [LARGE SCALE GENOMIC DNA]</scope>
    <source>
        <strain evidence="9 10">FDAARGOS_911</strain>
    </source>
</reference>
<evidence type="ECO:0000313" key="10">
    <source>
        <dbReference type="Proteomes" id="UP000594771"/>
    </source>
</evidence>
<dbReference type="EMBL" id="JAOTML010000002">
    <property type="protein sequence ID" value="MCY3052984.1"/>
    <property type="molecule type" value="Genomic_DNA"/>
</dbReference>
<dbReference type="InterPro" id="IPR017583">
    <property type="entry name" value="Tagatose/fructose_Pkinase"/>
</dbReference>
<dbReference type="UniPathway" id="UPA00704">
    <property type="reaction ID" value="UER00715"/>
</dbReference>
<dbReference type="GO" id="GO:2001059">
    <property type="term" value="P:D-tagatose 6-phosphate catabolic process"/>
    <property type="evidence" value="ECO:0007669"/>
    <property type="project" value="UniProtKB-UniPathway"/>
</dbReference>
<evidence type="ECO:0000313" key="11">
    <source>
        <dbReference type="Proteomes" id="UP001069145"/>
    </source>
</evidence>
<dbReference type="InterPro" id="IPR011611">
    <property type="entry name" value="PfkB_dom"/>
</dbReference>
<keyword evidence="4 9" id="KW-0418">Kinase</keyword>
<sequence length="315" mass="34777">MIYTITLNPAIDHILNIKGKLTRGKTNRIQKSSCLDVGGKGTHVSVGLKLLGHENLCSAILGEKDSEIFKELLNQYQVETSFLKVEGQTMRHNYILVDESNKGSLMAAEYGFPIKREVMKNFINSHLKEIKADDIVIISGNPSKDTPMEVFEYLLDVLVERKVRLVADVSGEFLKTMLRYPLLFAKPNSHELGETLACKINSLEECYQVYLEHQPLLKNIEYLAVSMGAEGSIFLKNESAYIFYPPKVKTINDTGSGDAYVAGVVAAIVNGKSLSGIGRLATAVGASKALEPLSTGFNVDKVDELLEQVTYRKLG</sequence>
<dbReference type="GO" id="GO:0005524">
    <property type="term" value="F:ATP binding"/>
    <property type="evidence" value="ECO:0007669"/>
    <property type="project" value="UniProtKB-KW"/>
</dbReference>
<dbReference type="EC" id="2.7.1.144" evidence="6"/>
<dbReference type="Proteomes" id="UP000594771">
    <property type="component" value="Chromosome"/>
</dbReference>
<comment type="similarity">
    <text evidence="1">Belongs to the carbohydrate kinase pfkB family.</text>
</comment>
<dbReference type="KEGG" id="aun:AWM73_08335"/>
<evidence type="ECO:0000256" key="6">
    <source>
        <dbReference type="PIRNR" id="PIRNR000535"/>
    </source>
</evidence>
<dbReference type="Proteomes" id="UP001069145">
    <property type="component" value="Unassembled WGS sequence"/>
</dbReference>
<evidence type="ECO:0000256" key="1">
    <source>
        <dbReference type="ARBA" id="ARBA00005380"/>
    </source>
</evidence>
<protein>
    <recommendedName>
        <fullName evidence="6">Tagatose-6-phosphate kinase</fullName>
        <ecNumber evidence="6">2.7.1.144</ecNumber>
    </recommendedName>
</protein>
<keyword evidence="5 6" id="KW-0067">ATP-binding</keyword>
<proteinExistence type="inferred from homology"/>
<gene>
    <name evidence="9" type="ORF">I6G68_01675</name>
    <name evidence="8" type="ORF">ODY43_03185</name>
</gene>
<dbReference type="EMBL" id="CP065662">
    <property type="protein sequence ID" value="QPS01809.1"/>
    <property type="molecule type" value="Genomic_DNA"/>
</dbReference>
<comment type="catalytic activity">
    <reaction evidence="6">
        <text>D-tagatofuranose 6-phosphate + ATP = D-tagatofuranose 1,6-bisphosphate + ADP + H(+)</text>
        <dbReference type="Rhea" id="RHEA:12420"/>
        <dbReference type="ChEBI" id="CHEBI:15378"/>
        <dbReference type="ChEBI" id="CHEBI:30616"/>
        <dbReference type="ChEBI" id="CHEBI:58694"/>
        <dbReference type="ChEBI" id="CHEBI:58695"/>
        <dbReference type="ChEBI" id="CHEBI:456216"/>
        <dbReference type="EC" id="2.7.1.144"/>
    </reaction>
</comment>
<comment type="similarity">
    <text evidence="6">Belongs to the carbohydrate kinase PfkB family. LacC subfamily.</text>
</comment>
<dbReference type="GO" id="GO:0005988">
    <property type="term" value="P:lactose metabolic process"/>
    <property type="evidence" value="ECO:0007669"/>
    <property type="project" value="UniProtKB-KW"/>
</dbReference>
<organism evidence="9 10">
    <name type="scientific">Aerococcus urinae</name>
    <dbReference type="NCBI Taxonomy" id="1376"/>
    <lineage>
        <taxon>Bacteria</taxon>
        <taxon>Bacillati</taxon>
        <taxon>Bacillota</taxon>
        <taxon>Bacilli</taxon>
        <taxon>Lactobacillales</taxon>
        <taxon>Aerococcaceae</taxon>
        <taxon>Aerococcus</taxon>
    </lineage>
</organism>
<dbReference type="Pfam" id="PF00294">
    <property type="entry name" value="PfkB"/>
    <property type="match status" value="1"/>
</dbReference>
<reference evidence="8" key="2">
    <citation type="submission" date="2022-09" db="EMBL/GenBank/DDBJ databases">
        <title>Aerococcus urinae taxonomy study.</title>
        <authorList>
            <person name="Christensen J."/>
            <person name="Senneby E."/>
        </authorList>
    </citation>
    <scope>NUCLEOTIDE SEQUENCE</scope>
    <source>
        <strain evidence="8">NLD-066-U95</strain>
    </source>
</reference>
<dbReference type="OrthoDB" id="9801219at2"/>
<dbReference type="PANTHER" id="PTHR46566">
    <property type="entry name" value="1-PHOSPHOFRUCTOKINASE-RELATED"/>
    <property type="match status" value="1"/>
</dbReference>
<dbReference type="GO" id="GO:0008443">
    <property type="term" value="F:phosphofructokinase activity"/>
    <property type="evidence" value="ECO:0007669"/>
    <property type="project" value="TreeGrafter"/>
</dbReference>
<keyword evidence="6" id="KW-0423">Lactose metabolism</keyword>
<evidence type="ECO:0000256" key="5">
    <source>
        <dbReference type="ARBA" id="ARBA00022840"/>
    </source>
</evidence>
<dbReference type="Gene3D" id="3.40.1190.20">
    <property type="match status" value="1"/>
</dbReference>
<dbReference type="NCBIfam" id="TIGR03168">
    <property type="entry name" value="1-PFK"/>
    <property type="match status" value="1"/>
</dbReference>
<evidence type="ECO:0000256" key="2">
    <source>
        <dbReference type="ARBA" id="ARBA00022679"/>
    </source>
</evidence>
<dbReference type="RefSeq" id="WP_060778916.1">
    <property type="nucleotide sequence ID" value="NZ_CAJHLF010000004.1"/>
</dbReference>
<name>A0A0X8FFS2_9LACT</name>
<dbReference type="PANTHER" id="PTHR46566:SF1">
    <property type="entry name" value="1-PHOSPHOFRUCTOKINASE"/>
    <property type="match status" value="1"/>
</dbReference>
<keyword evidence="2 6" id="KW-0808">Transferase</keyword>
<dbReference type="AlphaFoldDB" id="A0A0X8FFS2"/>
<dbReference type="InterPro" id="IPR029056">
    <property type="entry name" value="Ribokinase-like"/>
</dbReference>
<evidence type="ECO:0000256" key="4">
    <source>
        <dbReference type="ARBA" id="ARBA00022777"/>
    </source>
</evidence>
<keyword evidence="11" id="KW-1185">Reference proteome</keyword>
<keyword evidence="3 6" id="KW-0547">Nucleotide-binding</keyword>
<accession>A0A0X8FFS2</accession>
<dbReference type="GeneID" id="35767254"/>
<dbReference type="SUPFAM" id="SSF53613">
    <property type="entry name" value="Ribokinase-like"/>
    <property type="match status" value="1"/>
</dbReference>
<dbReference type="GO" id="GO:0009024">
    <property type="term" value="F:tagatose-6-phosphate kinase activity"/>
    <property type="evidence" value="ECO:0007669"/>
    <property type="project" value="UniProtKB-EC"/>
</dbReference>
<comment type="pathway">
    <text evidence="6">Carbohydrate metabolism; D-tagatose 6-phosphate degradation; D-glyceraldehyde 3-phosphate and glycerone phosphate from D-tagatose 6-phosphate: step 1/2.</text>
</comment>
<evidence type="ECO:0000313" key="9">
    <source>
        <dbReference type="EMBL" id="QPS01809.1"/>
    </source>
</evidence>
<evidence type="ECO:0000313" key="8">
    <source>
        <dbReference type="EMBL" id="MCY3052984.1"/>
    </source>
</evidence>
<feature type="domain" description="Carbohydrate kinase PfkB" evidence="7">
    <location>
        <begin position="10"/>
        <end position="290"/>
    </location>
</feature>
<dbReference type="GO" id="GO:0005829">
    <property type="term" value="C:cytosol"/>
    <property type="evidence" value="ECO:0007669"/>
    <property type="project" value="TreeGrafter"/>
</dbReference>
<dbReference type="PIRSF" id="PIRSF000535">
    <property type="entry name" value="1PFK/6PFK/LacC"/>
    <property type="match status" value="1"/>
</dbReference>